<gene>
    <name evidence="5" type="ORF">MN116_004842</name>
</gene>
<keyword evidence="2" id="KW-0812">Transmembrane</keyword>
<evidence type="ECO:0000313" key="6">
    <source>
        <dbReference type="Proteomes" id="UP001292079"/>
    </source>
</evidence>
<feature type="transmembrane region" description="Helical" evidence="2">
    <location>
        <begin position="1633"/>
        <end position="1657"/>
    </location>
</feature>
<dbReference type="GO" id="GO:0016020">
    <property type="term" value="C:membrane"/>
    <property type="evidence" value="ECO:0007669"/>
    <property type="project" value="TreeGrafter"/>
</dbReference>
<dbReference type="InterPro" id="IPR013783">
    <property type="entry name" value="Ig-like_fold"/>
</dbReference>
<keyword evidence="2" id="KW-1133">Transmembrane helix</keyword>
<feature type="compositionally biased region" description="Polar residues" evidence="1">
    <location>
        <begin position="1950"/>
        <end position="1959"/>
    </location>
</feature>
<keyword evidence="6" id="KW-1185">Reference proteome</keyword>
<reference evidence="5" key="2">
    <citation type="journal article" date="2023" name="Infect Dis Poverty">
        <title>Chromosome-scale genome of the human blood fluke Schistosoma mekongi and its implications for public health.</title>
        <authorList>
            <person name="Zhou M."/>
            <person name="Xu L."/>
            <person name="Xu D."/>
            <person name="Chen W."/>
            <person name="Khan J."/>
            <person name="Hu Y."/>
            <person name="Huang H."/>
            <person name="Wei H."/>
            <person name="Zhang Y."/>
            <person name="Chusongsang P."/>
            <person name="Tanasarnprasert K."/>
            <person name="Hu X."/>
            <person name="Limpanont Y."/>
            <person name="Lv Z."/>
        </authorList>
    </citation>
    <scope>NUCLEOTIDE SEQUENCE</scope>
    <source>
        <strain evidence="5">LV_2022a</strain>
    </source>
</reference>
<dbReference type="PANTHER" id="PTHR22050">
    <property type="entry name" value="RW1 PROTEIN HOMOLOG"/>
    <property type="match status" value="1"/>
</dbReference>
<feature type="signal peptide" evidence="3">
    <location>
        <begin position="1"/>
        <end position="36"/>
    </location>
</feature>
<feature type="region of interest" description="Disordered" evidence="1">
    <location>
        <begin position="1735"/>
        <end position="1775"/>
    </location>
</feature>
<sequence length="2486" mass="282127">MFFIILLRMHLYDATGTAKHFLLSLSFLLFYQSACAFCYDGLIENNREWQIVIDGIENFCQLKKLKDGGFGDDFSLFSGLSFQPSMLNFGEQPLSHPKQIEVTITNIDADQSIDLVTTFGISQFIFWSRFNQTAIPPASSANFNVTFLPYTVGEFETYIYIRTSLGTAKYQVFGSSYISDEYLIPVVNLESLDASKRIFELNLVNTLSFSIKVDGLKVISDKPYTECCSYSRVVSDPTSANDLINVHASVPRILHSHETTSLLKVTVNANENKIIQISSSICEYSQFKQYYLTSGNSADYTVFIKSLNTFSRLPSATTSTNELPDQDLYSRSSLLYFGTISRQSGSYSMPIEVLFPGDQPLEITSIEANIYDVALSINVTESIISPRTLIPKTVAIVTFTARLSYSYILFGVITVFTNVTSIYLRIPFYGRLIYGSLASEIQSKSVYLNENNRYQLYPILLFQFKLTNEYDFTVLVSKIDFLESIHEDLQIHSIITHPVKLTPNETILILSLSVVGSMATDFYGTIIVRTNVSNYHIPYNIHSGKLRLFISGTRIVNNIHLLGTILMGQTRNHTITVVNGNPIPIELKSAVIYTIPDDGTRCPFMKTSYEDCYLSGPCEKCTVQSIEMKSFSEVSIPFSWGSLIIAQHVKGFVQIHSKYGTIEQQFEYFVTRGLITVTPDPLIVNNSFPGKITKHKIVVQNTYPTDINITNIKLHSVTLSSNNFDNVLSFDAVQFYKIQQNGTLDNVDSPYSPQPIQFTVNQSRLVGIVYFDSSRSCTDIFEDINQYDTMSTNVTTSAVTNDTGVNHVPGSNKSLETVKPYCYCGFSLNTSSGMLWLKGVTETANQYNQETNSQSSINHLLVKETFRLYNELYSQWLKHSIRKDSSKESPVTTTTANKSSFNNTYVVNTISYELSNENITYYSDLSVQFTWPHIINTKKVLFNKSKMNSTFCTIKMVPYSKFTSVNRSLPIQHLLQIPTSSSKSTNSFECILQIINPQSTINPLFVQPVLWDQLFKNYATNAMKLNHLKELITNISADPTFVESLFTTDYGEFSIQPISHSQCESTTNQQFVNSLYPPGYILPSNGGEQYFRLMFRPYANLFELLRDKKTIYKSTIRSLLLIRNNLTSIEPLWLEMHFGHISLTFGMLSTPTITPSLVQKSLNALIYEFENEKLVTKHTISPALNIYLHDAPSSRLISSGTINIFTGLENNSRPSLKIDQILSNVKLNFSSLFNNYNNNTINQKIQKDLSLKFTFTEKTIGPLCELYGTKQIHHSPPPFQSKHWKQSTDTHHHTDTDFREDLLSTLSLRRRLILLNTGQITLNIFMLCFLPSDDSKQKSTGNIPIANHSSFLRASCNTAGFKIHPCILPPNTRSNIVMNNNSYVVHENSSNVVTLLPDQQLIIELRHYPDFTHTYLTANLIIKLYPTIFRPSVIQWWNSKQLNETNDHVLLINLPQILLEASFNSHLLSTCLDLLPRLSMESFLWIMVISFYLLNITVVIAISYIDAKEIYVNHITIQRCINELPENMYPDSTKRFNLNQLNNKLCVSCINTKHVCNSSHTILTTTSNSRLSSSNTLIKNHLLNNTNLETNEISTTIGGSKIRLKDKTNSDEQMKCKRTLLSTKSFWENSFQWILGLFFVIKYISIHWILIIITYPYKAMKRHIICMMKLKDFLNFLSIYHYYEYIRCFRHSASNGINPTTTNNNPGNKSLSSLNPHLSNDTLVVNRRNLFGFSRQSPNEEVKNQKIPSKSLSKNLPKLASQPLDKTTGTRVHRKKKTANLLVEISKPPGSYVNGSEDHPRSRLAKVEPLSSQPPLTMTTTPTSTIVLTTLGSKDVSPPRMAEADIVAAVQASIRLTEDVGSHHETRRKQSQRISSLTKCHNSPSSSPVSGPDAEDNSNVSNKSINNISMFYRNQTVDSPFSLRYKSNPVNKMPSLPPVDNKCEKEESKPTTQRMSFTKRSTDDYNEKMAKQSVSSQESLETANRKSVSPLQNSLNNKPNKFIMNSHQFSDTFNTTNKSLECPETIQTCFIPTNRMDHYPINDQYPLVIFPLWNEVGIPESTAYWSQPSIYSDEILFSTNSPQEAMNRLSEETHAFAQSFMTESIDLLSFHSQFMPSQFETTHFIQPTHNEDELIKDYYNQDKLVQNDDTISNILDTIKENDNNEEFLFGKNLLEYSYSSDIAEQNSLQFGHCSDFYLNRIAIENALNTTLPIICSLLQSNNSDKTINSNVLRSLSMTFPTYQDNNLCQIDTSLITQIFLNALDTALGQYVVETNPSYCSANTDVHTNNYMTIITNSSTDLSSEEILTDYHINNVDNDSIQHIDYNLHGSCKMNFYELSQITETRRLSVLNYEARTDSFIEEEMNVEQEYFDLVPNPVKGIRINSDGMNPSYSSWKSIVDIPQSELFQELELSETTFEQSTFVSSRFINYGNIFKESSAITPWTDIFKRVVGNTNSSNGAPLYSQDTCSSFSLSTTPTEEDMIGEI</sequence>
<keyword evidence="3" id="KW-0732">Signal</keyword>
<reference evidence="5" key="1">
    <citation type="submission" date="2022-04" db="EMBL/GenBank/DDBJ databases">
        <authorList>
            <person name="Xu L."/>
            <person name="Lv Z."/>
        </authorList>
    </citation>
    <scope>NUCLEOTIDE SEQUENCE</scope>
    <source>
        <strain evidence="5">LV_2022a</strain>
    </source>
</reference>
<protein>
    <recommendedName>
        <fullName evidence="4">Transmembrane protein 131-like N-terminal domain-containing protein</fullName>
    </recommendedName>
</protein>
<keyword evidence="2" id="KW-0472">Membrane</keyword>
<feature type="region of interest" description="Disordered" evidence="1">
    <location>
        <begin position="1859"/>
        <end position="1902"/>
    </location>
</feature>
<dbReference type="InterPro" id="IPR039877">
    <property type="entry name" value="TMEM131-like"/>
</dbReference>
<accession>A0AAE1ZDQ1</accession>
<feature type="compositionally biased region" description="Basic and acidic residues" evidence="1">
    <location>
        <begin position="1960"/>
        <end position="1970"/>
    </location>
</feature>
<organism evidence="5 6">
    <name type="scientific">Schistosoma mekongi</name>
    <name type="common">Parasitic worm</name>
    <dbReference type="NCBI Taxonomy" id="38744"/>
    <lineage>
        <taxon>Eukaryota</taxon>
        <taxon>Metazoa</taxon>
        <taxon>Spiralia</taxon>
        <taxon>Lophotrochozoa</taxon>
        <taxon>Platyhelminthes</taxon>
        <taxon>Trematoda</taxon>
        <taxon>Digenea</taxon>
        <taxon>Strigeidida</taxon>
        <taxon>Schistosomatoidea</taxon>
        <taxon>Schistosomatidae</taxon>
        <taxon>Schistosoma</taxon>
    </lineage>
</organism>
<evidence type="ECO:0000313" key="5">
    <source>
        <dbReference type="EMBL" id="KAK4471412.1"/>
    </source>
</evidence>
<feature type="region of interest" description="Disordered" evidence="1">
    <location>
        <begin position="1923"/>
        <end position="2000"/>
    </location>
</feature>
<feature type="compositionally biased region" description="Polar residues" evidence="1">
    <location>
        <begin position="1972"/>
        <end position="2000"/>
    </location>
</feature>
<feature type="chain" id="PRO_5042123481" description="Transmembrane protein 131-like N-terminal domain-containing protein" evidence="3">
    <location>
        <begin position="37"/>
        <end position="2486"/>
    </location>
</feature>
<proteinExistence type="predicted"/>
<dbReference type="InterPro" id="IPR022113">
    <property type="entry name" value="TMEM131L_N"/>
</dbReference>
<dbReference type="EMBL" id="JALJAT010000003">
    <property type="protein sequence ID" value="KAK4471412.1"/>
    <property type="molecule type" value="Genomic_DNA"/>
</dbReference>
<dbReference type="Proteomes" id="UP001292079">
    <property type="component" value="Unassembled WGS sequence"/>
</dbReference>
<feature type="transmembrane region" description="Helical" evidence="2">
    <location>
        <begin position="1483"/>
        <end position="1505"/>
    </location>
</feature>
<comment type="caution">
    <text evidence="5">The sequence shown here is derived from an EMBL/GenBank/DDBJ whole genome shotgun (WGS) entry which is preliminary data.</text>
</comment>
<feature type="domain" description="Transmembrane protein 131-like N-terminal" evidence="4">
    <location>
        <begin position="80"/>
        <end position="163"/>
    </location>
</feature>
<name>A0AAE1ZDQ1_SCHME</name>
<evidence type="ECO:0000256" key="2">
    <source>
        <dbReference type="SAM" id="Phobius"/>
    </source>
</evidence>
<feature type="compositionally biased region" description="Polar residues" evidence="1">
    <location>
        <begin position="1872"/>
        <end position="1889"/>
    </location>
</feature>
<dbReference type="Pfam" id="PF12371">
    <property type="entry name" value="TMEM131_like_N"/>
    <property type="match status" value="1"/>
</dbReference>
<evidence type="ECO:0000256" key="1">
    <source>
        <dbReference type="SAM" id="MobiDB-lite"/>
    </source>
</evidence>
<evidence type="ECO:0000256" key="3">
    <source>
        <dbReference type="SAM" id="SignalP"/>
    </source>
</evidence>
<dbReference type="Gene3D" id="2.60.40.10">
    <property type="entry name" value="Immunoglobulins"/>
    <property type="match status" value="1"/>
</dbReference>
<dbReference type="PANTHER" id="PTHR22050:SF0">
    <property type="entry name" value="TRANSMEMBRANE PROTEIN 131 HOMOLOG"/>
    <property type="match status" value="1"/>
</dbReference>
<evidence type="ECO:0000259" key="4">
    <source>
        <dbReference type="Pfam" id="PF12371"/>
    </source>
</evidence>